<dbReference type="Pfam" id="PF01583">
    <property type="entry name" value="APS_kinase"/>
    <property type="match status" value="1"/>
</dbReference>
<evidence type="ECO:0000313" key="10">
    <source>
        <dbReference type="Proteomes" id="UP001162734"/>
    </source>
</evidence>
<evidence type="ECO:0000313" key="9">
    <source>
        <dbReference type="EMBL" id="BDG07812.1"/>
    </source>
</evidence>
<evidence type="ECO:0000256" key="4">
    <source>
        <dbReference type="ARBA" id="ARBA00022741"/>
    </source>
</evidence>
<keyword evidence="3 6" id="KW-0808">Transferase</keyword>
<dbReference type="NCBIfam" id="TIGR00455">
    <property type="entry name" value="apsK"/>
    <property type="match status" value="1"/>
</dbReference>
<name>A0ABM7X7K3_9BACT</name>
<dbReference type="PANTHER" id="PTHR42700:SF1">
    <property type="entry name" value="SULFATE ADENYLYLTRANSFERASE"/>
    <property type="match status" value="1"/>
</dbReference>
<dbReference type="InterPro" id="IPR050512">
    <property type="entry name" value="Sulf_AdTrans/APS_kinase"/>
</dbReference>
<gene>
    <name evidence="9" type="ORF">AMPC_09250</name>
</gene>
<dbReference type="PANTHER" id="PTHR42700">
    <property type="entry name" value="SULFATE ADENYLYLTRANSFERASE"/>
    <property type="match status" value="1"/>
</dbReference>
<comment type="pathway">
    <text evidence="6">Sulfur metabolism; hydrogen sulfide biosynthesis; sulfite from sulfate: step 2/3.</text>
</comment>
<dbReference type="InterPro" id="IPR027417">
    <property type="entry name" value="P-loop_NTPase"/>
</dbReference>
<proteinExistence type="inferred from homology"/>
<protein>
    <recommendedName>
        <fullName evidence="2 6">Adenylyl-sulfate kinase</fullName>
        <ecNumber evidence="2 6">2.7.1.25</ecNumber>
    </recommendedName>
</protein>
<evidence type="ECO:0000256" key="7">
    <source>
        <dbReference type="SAM" id="MobiDB-lite"/>
    </source>
</evidence>
<keyword evidence="4 6" id="KW-0547">Nucleotide-binding</keyword>
<evidence type="ECO:0000256" key="1">
    <source>
        <dbReference type="ARBA" id="ARBA00001823"/>
    </source>
</evidence>
<evidence type="ECO:0000256" key="5">
    <source>
        <dbReference type="ARBA" id="ARBA00022840"/>
    </source>
</evidence>
<dbReference type="CDD" id="cd02027">
    <property type="entry name" value="APSK"/>
    <property type="match status" value="1"/>
</dbReference>
<comment type="catalytic activity">
    <reaction evidence="1 6">
        <text>adenosine 5'-phosphosulfate + ATP = 3'-phosphoadenylyl sulfate + ADP + H(+)</text>
        <dbReference type="Rhea" id="RHEA:24152"/>
        <dbReference type="ChEBI" id="CHEBI:15378"/>
        <dbReference type="ChEBI" id="CHEBI:30616"/>
        <dbReference type="ChEBI" id="CHEBI:58243"/>
        <dbReference type="ChEBI" id="CHEBI:58339"/>
        <dbReference type="ChEBI" id="CHEBI:456216"/>
        <dbReference type="EC" id="2.7.1.25"/>
    </reaction>
</comment>
<dbReference type="Proteomes" id="UP001162734">
    <property type="component" value="Chromosome"/>
</dbReference>
<feature type="domain" description="APS kinase" evidence="8">
    <location>
        <begin position="9"/>
        <end position="154"/>
    </location>
</feature>
<organism evidence="9 10">
    <name type="scientific">Anaeromyxobacter paludicola</name>
    <dbReference type="NCBI Taxonomy" id="2918171"/>
    <lineage>
        <taxon>Bacteria</taxon>
        <taxon>Pseudomonadati</taxon>
        <taxon>Myxococcota</taxon>
        <taxon>Myxococcia</taxon>
        <taxon>Myxococcales</taxon>
        <taxon>Cystobacterineae</taxon>
        <taxon>Anaeromyxobacteraceae</taxon>
        <taxon>Anaeromyxobacter</taxon>
    </lineage>
</organism>
<sequence length="232" mass="25496">MESQPQSSGFVIWITGMNGAGKTTLASYLTKRLAAVGRPAELLDGEDPAQVLTSGLGNTKDDRDVAVRRLGYVAKLLARNGAVAVCASLSPHREPREQLKREIRRFVEIFVECDFTTLQERSGRLRKAMAGEIKNVPGYDDPYEPPVHPDLVVRSDQERVEVEANRIFQALVDVKYIGPAEFGRLTGGLKPKRAQKAARNGARKKLAAKAAARKAPRKVAARNAKPARKSKR</sequence>
<dbReference type="InterPro" id="IPR059117">
    <property type="entry name" value="APS_kinase_dom"/>
</dbReference>
<dbReference type="RefSeq" id="WP_248344744.1">
    <property type="nucleotide sequence ID" value="NZ_AP025592.1"/>
</dbReference>
<dbReference type="EC" id="2.7.1.25" evidence="2 6"/>
<reference evidence="10" key="1">
    <citation type="journal article" date="2022" name="Int. J. Syst. Evol. Microbiol.">
        <title>Anaeromyxobacter oryzae sp. nov., Anaeromyxobacter diazotrophicus sp. nov. and Anaeromyxobacter paludicola sp. nov., isolated from paddy soils.</title>
        <authorList>
            <person name="Itoh H."/>
            <person name="Xu Z."/>
            <person name="Mise K."/>
            <person name="Masuda Y."/>
            <person name="Ushijima N."/>
            <person name="Hayakawa C."/>
            <person name="Shiratori Y."/>
            <person name="Senoo K."/>
        </authorList>
    </citation>
    <scope>NUCLEOTIDE SEQUENCE [LARGE SCALE GENOMIC DNA]</scope>
    <source>
        <strain evidence="10">Red630</strain>
    </source>
</reference>
<evidence type="ECO:0000256" key="2">
    <source>
        <dbReference type="ARBA" id="ARBA00012121"/>
    </source>
</evidence>
<dbReference type="EMBL" id="AP025592">
    <property type="protein sequence ID" value="BDG07812.1"/>
    <property type="molecule type" value="Genomic_DNA"/>
</dbReference>
<comment type="function">
    <text evidence="6">Catalyzes the synthesis of activated sulfate.</text>
</comment>
<dbReference type="SUPFAM" id="SSF52540">
    <property type="entry name" value="P-loop containing nucleoside triphosphate hydrolases"/>
    <property type="match status" value="1"/>
</dbReference>
<accession>A0ABM7X7K3</accession>
<comment type="similarity">
    <text evidence="6">Belongs to the APS kinase family.</text>
</comment>
<evidence type="ECO:0000256" key="3">
    <source>
        <dbReference type="ARBA" id="ARBA00022679"/>
    </source>
</evidence>
<keyword evidence="6" id="KW-0418">Kinase</keyword>
<dbReference type="InterPro" id="IPR002891">
    <property type="entry name" value="APS"/>
</dbReference>
<dbReference type="Gene3D" id="3.40.50.300">
    <property type="entry name" value="P-loop containing nucleotide triphosphate hydrolases"/>
    <property type="match status" value="1"/>
</dbReference>
<keyword evidence="5 6" id="KW-0067">ATP-binding</keyword>
<evidence type="ECO:0000259" key="8">
    <source>
        <dbReference type="Pfam" id="PF01583"/>
    </source>
</evidence>
<feature type="region of interest" description="Disordered" evidence="7">
    <location>
        <begin position="191"/>
        <end position="232"/>
    </location>
</feature>
<evidence type="ECO:0000256" key="6">
    <source>
        <dbReference type="RuleBase" id="RU004347"/>
    </source>
</evidence>
<keyword evidence="10" id="KW-1185">Reference proteome</keyword>